<gene>
    <name evidence="1" type="ORF">LSG31_12875</name>
</gene>
<proteinExistence type="predicted"/>
<sequence length="105" mass="12684">MMEAKLFEYLQKAKDDFDRTVLCKHTEFDDLYPYMMEHQQFFWYKRHAAWSALLTVVKIAGDLGVEWRQIFTPEQLTMIERRVLDKRVLDEWFGIDVKDGQMTEA</sequence>
<dbReference type="Proteomes" id="UP000830167">
    <property type="component" value="Chromosome"/>
</dbReference>
<organism evidence="1 2">
    <name type="scientific">Fodinisporobacter ferrooxydans</name>
    <dbReference type="NCBI Taxonomy" id="2901836"/>
    <lineage>
        <taxon>Bacteria</taxon>
        <taxon>Bacillati</taxon>
        <taxon>Bacillota</taxon>
        <taxon>Bacilli</taxon>
        <taxon>Bacillales</taxon>
        <taxon>Alicyclobacillaceae</taxon>
        <taxon>Fodinisporobacter</taxon>
    </lineage>
</organism>
<dbReference type="EMBL" id="CP089291">
    <property type="protein sequence ID" value="UOF88835.1"/>
    <property type="molecule type" value="Genomic_DNA"/>
</dbReference>
<evidence type="ECO:0000313" key="1">
    <source>
        <dbReference type="EMBL" id="UOF88835.1"/>
    </source>
</evidence>
<protein>
    <recommendedName>
        <fullName evidence="3">Phage protein</fullName>
    </recommendedName>
</protein>
<evidence type="ECO:0000313" key="2">
    <source>
        <dbReference type="Proteomes" id="UP000830167"/>
    </source>
</evidence>
<name>A0ABY4CEE1_9BACL</name>
<accession>A0ABY4CEE1</accession>
<reference evidence="1" key="1">
    <citation type="submission" date="2021-12" db="EMBL/GenBank/DDBJ databases">
        <title>Alicyclobacillaceae gen. nov., sp. nov., isolated from chalcocite enrichment system.</title>
        <authorList>
            <person name="Jiang Z."/>
        </authorList>
    </citation>
    <scope>NUCLEOTIDE SEQUENCE</scope>
    <source>
        <strain evidence="1">MYW30-H2</strain>
    </source>
</reference>
<keyword evidence="2" id="KW-1185">Reference proteome</keyword>
<evidence type="ECO:0008006" key="3">
    <source>
        <dbReference type="Google" id="ProtNLM"/>
    </source>
</evidence>